<dbReference type="EMBL" id="FYEW01000002">
    <property type="protein sequence ID" value="SNC76097.1"/>
    <property type="molecule type" value="Genomic_DNA"/>
</dbReference>
<sequence length="39" mass="4274">MTLLIFFGILLATAFLALDTVNNVKEMLKPVPVRANNGK</sequence>
<accession>A0A212UCY2</accession>
<reference evidence="2" key="1">
    <citation type="submission" date="2017-06" db="EMBL/GenBank/DDBJ databases">
        <authorList>
            <person name="Varghese N."/>
            <person name="Submissions S."/>
        </authorList>
    </citation>
    <scope>NUCLEOTIDE SEQUENCE [LARGE SCALE GENOMIC DNA]</scope>
    <source>
        <strain evidence="2">DSM 11116</strain>
    </source>
</reference>
<dbReference type="Proteomes" id="UP000198131">
    <property type="component" value="Unassembled WGS sequence"/>
</dbReference>
<proteinExistence type="predicted"/>
<evidence type="ECO:0000313" key="2">
    <source>
        <dbReference type="Proteomes" id="UP000198131"/>
    </source>
</evidence>
<keyword evidence="2" id="KW-1185">Reference proteome</keyword>
<organism evidence="1 2">
    <name type="scientific">Hymenobacter gelipurpurascens</name>
    <dbReference type="NCBI Taxonomy" id="89968"/>
    <lineage>
        <taxon>Bacteria</taxon>
        <taxon>Pseudomonadati</taxon>
        <taxon>Bacteroidota</taxon>
        <taxon>Cytophagia</taxon>
        <taxon>Cytophagales</taxon>
        <taxon>Hymenobacteraceae</taxon>
        <taxon>Hymenobacter</taxon>
    </lineage>
</organism>
<evidence type="ECO:0000313" key="1">
    <source>
        <dbReference type="EMBL" id="SNC76097.1"/>
    </source>
</evidence>
<dbReference type="AlphaFoldDB" id="A0A212UCY2"/>
<protein>
    <submittedName>
        <fullName evidence="1">Uncharacterized protein</fullName>
    </submittedName>
</protein>
<name>A0A212UCY2_9BACT</name>
<gene>
    <name evidence="1" type="ORF">SAMN06265337_3212</name>
</gene>